<dbReference type="Proteomes" id="UP001501509">
    <property type="component" value="Unassembled WGS sequence"/>
</dbReference>
<accession>A0ABP6CQG5</accession>
<reference evidence="3" key="1">
    <citation type="journal article" date="2019" name="Int. J. Syst. Evol. Microbiol.">
        <title>The Global Catalogue of Microorganisms (GCM) 10K type strain sequencing project: providing services to taxonomists for standard genome sequencing and annotation.</title>
        <authorList>
            <consortium name="The Broad Institute Genomics Platform"/>
            <consortium name="The Broad Institute Genome Sequencing Center for Infectious Disease"/>
            <person name="Wu L."/>
            <person name="Ma J."/>
        </authorList>
    </citation>
    <scope>NUCLEOTIDE SEQUENCE [LARGE SCALE GENOMIC DNA]</scope>
    <source>
        <strain evidence="3">JCM 6833</strain>
    </source>
</reference>
<feature type="region of interest" description="Disordered" evidence="1">
    <location>
        <begin position="175"/>
        <end position="230"/>
    </location>
</feature>
<name>A0ABP6CQG5_9ACTN</name>
<evidence type="ECO:0000256" key="1">
    <source>
        <dbReference type="SAM" id="MobiDB-lite"/>
    </source>
</evidence>
<dbReference type="EMBL" id="BAAATD010000010">
    <property type="protein sequence ID" value="GAA2621206.1"/>
    <property type="molecule type" value="Genomic_DNA"/>
</dbReference>
<comment type="caution">
    <text evidence="2">The sequence shown here is derived from an EMBL/GenBank/DDBJ whole genome shotgun (WGS) entry which is preliminary data.</text>
</comment>
<keyword evidence="3" id="KW-1185">Reference proteome</keyword>
<protein>
    <submittedName>
        <fullName evidence="2">Uncharacterized protein</fullName>
    </submittedName>
</protein>
<dbReference type="RefSeq" id="WP_344546427.1">
    <property type="nucleotide sequence ID" value="NZ_BAAATD010000010.1"/>
</dbReference>
<sequence>MVALITRLFAEGCCASGGVPRIITGYPDLFLEPFLEPEPLVGGDWDCRELITMLSPPARWRQEEPVWHSRVHISPEELLLDEEGWAQVALAIAIQNGVAINDGFSSSIAPCTAIQHADNHIHIVIRLHSCAGDRLLLSRDHLQVAHACAVLKSRFRLAASGNEATYRDREASAAVSKASRTVAKGTTSQGASAPRDREGVAGKPSAGPDPIPVRAGTIQRTPQPARRRGI</sequence>
<proteinExistence type="predicted"/>
<evidence type="ECO:0000313" key="2">
    <source>
        <dbReference type="EMBL" id="GAA2621206.1"/>
    </source>
</evidence>
<evidence type="ECO:0000313" key="3">
    <source>
        <dbReference type="Proteomes" id="UP001501509"/>
    </source>
</evidence>
<gene>
    <name evidence="2" type="ORF">GCM10010411_66370</name>
</gene>
<organism evidence="2 3">
    <name type="scientific">Actinomadura fulvescens</name>
    <dbReference type="NCBI Taxonomy" id="46160"/>
    <lineage>
        <taxon>Bacteria</taxon>
        <taxon>Bacillati</taxon>
        <taxon>Actinomycetota</taxon>
        <taxon>Actinomycetes</taxon>
        <taxon>Streptosporangiales</taxon>
        <taxon>Thermomonosporaceae</taxon>
        <taxon>Actinomadura</taxon>
    </lineage>
</organism>